<dbReference type="Pfam" id="PF00149">
    <property type="entry name" value="Metallophos"/>
    <property type="match status" value="1"/>
</dbReference>
<dbReference type="InterPro" id="IPR050884">
    <property type="entry name" value="CNP_phosphodiesterase-III"/>
</dbReference>
<evidence type="ECO:0000313" key="7">
    <source>
        <dbReference type="Proteomes" id="UP000282957"/>
    </source>
</evidence>
<dbReference type="GO" id="GO:0016787">
    <property type="term" value="F:hydrolase activity"/>
    <property type="evidence" value="ECO:0007669"/>
    <property type="project" value="UniProtKB-KW"/>
</dbReference>
<evidence type="ECO:0000256" key="3">
    <source>
        <dbReference type="ARBA" id="ARBA00023004"/>
    </source>
</evidence>
<keyword evidence="2" id="KW-0378">Hydrolase</keyword>
<dbReference type="Gene3D" id="3.60.21.10">
    <property type="match status" value="1"/>
</dbReference>
<evidence type="ECO:0000256" key="4">
    <source>
        <dbReference type="ARBA" id="ARBA00025742"/>
    </source>
</evidence>
<dbReference type="InterPro" id="IPR029052">
    <property type="entry name" value="Metallo-depent_PP-like"/>
</dbReference>
<sequence>MTVRIAQISDAHLSPTRPYFNENFALAQQSVRDMKPDLLLATGDLSLDGADSDEDLAHGVAAHAEIGVEWLSIPGNHDVGDEAVLGGKQPVNAERIARWNRLAGPSAWVHDIPGWRLIGLDTQSLSLGTQWETIERGIRDAGARRIAMIQHKPMAEQRLDDTAINYWPVLPELRAHLLGLFRGALPALVISGHIHQWRDRQVDGIRQVWGPSTGFVVGDGFQETMGNKLVGWVEHAFHADGTHDARLRAIEGLRLHDIKTMPEIYGAQKKVAEAAQ</sequence>
<evidence type="ECO:0000256" key="1">
    <source>
        <dbReference type="ARBA" id="ARBA00022723"/>
    </source>
</evidence>
<evidence type="ECO:0000256" key="2">
    <source>
        <dbReference type="ARBA" id="ARBA00022801"/>
    </source>
</evidence>
<keyword evidence="3" id="KW-0408">Iron</keyword>
<dbReference type="Proteomes" id="UP000282957">
    <property type="component" value="Unassembled WGS sequence"/>
</dbReference>
<dbReference type="EMBL" id="SACL01000001">
    <property type="protein sequence ID" value="RVT99429.1"/>
    <property type="molecule type" value="Genomic_DNA"/>
</dbReference>
<keyword evidence="7" id="KW-1185">Reference proteome</keyword>
<dbReference type="PANTHER" id="PTHR42988:SF2">
    <property type="entry name" value="CYCLIC NUCLEOTIDE PHOSPHODIESTERASE CBUA0032-RELATED"/>
    <property type="match status" value="1"/>
</dbReference>
<accession>A0A437MP57</accession>
<reference evidence="6 7" key="1">
    <citation type="submission" date="2019-01" db="EMBL/GenBank/DDBJ databases">
        <authorList>
            <person name="Chen W.-M."/>
        </authorList>
    </citation>
    <scope>NUCLEOTIDE SEQUENCE [LARGE SCALE GENOMIC DNA]</scope>
    <source>
        <strain evidence="6 7">CCP-6</strain>
    </source>
</reference>
<dbReference type="InterPro" id="IPR004843">
    <property type="entry name" value="Calcineurin-like_PHP"/>
</dbReference>
<organism evidence="6 7">
    <name type="scientific">Rhodovarius crocodyli</name>
    <dbReference type="NCBI Taxonomy" id="1979269"/>
    <lineage>
        <taxon>Bacteria</taxon>
        <taxon>Pseudomonadati</taxon>
        <taxon>Pseudomonadota</taxon>
        <taxon>Alphaproteobacteria</taxon>
        <taxon>Acetobacterales</taxon>
        <taxon>Roseomonadaceae</taxon>
        <taxon>Rhodovarius</taxon>
    </lineage>
</organism>
<dbReference type="GO" id="GO:0046872">
    <property type="term" value="F:metal ion binding"/>
    <property type="evidence" value="ECO:0007669"/>
    <property type="project" value="UniProtKB-KW"/>
</dbReference>
<dbReference type="AlphaFoldDB" id="A0A437MP57"/>
<evidence type="ECO:0000313" key="6">
    <source>
        <dbReference type="EMBL" id="RVT99429.1"/>
    </source>
</evidence>
<comment type="caution">
    <text evidence="6">The sequence shown here is derived from an EMBL/GenBank/DDBJ whole genome shotgun (WGS) entry which is preliminary data.</text>
</comment>
<gene>
    <name evidence="6" type="ORF">EOD42_04895</name>
</gene>
<protein>
    <submittedName>
        <fullName evidence="6">Metallophosphoesterase</fullName>
    </submittedName>
</protein>
<name>A0A437MP57_9PROT</name>
<dbReference type="SUPFAM" id="SSF56300">
    <property type="entry name" value="Metallo-dependent phosphatases"/>
    <property type="match status" value="1"/>
</dbReference>
<keyword evidence="1" id="KW-0479">Metal-binding</keyword>
<dbReference type="RefSeq" id="WP_127786324.1">
    <property type="nucleotide sequence ID" value="NZ_SACL01000001.1"/>
</dbReference>
<proteinExistence type="inferred from homology"/>
<feature type="domain" description="Calcineurin-like phosphoesterase" evidence="5">
    <location>
        <begin position="4"/>
        <end position="196"/>
    </location>
</feature>
<dbReference type="PANTHER" id="PTHR42988">
    <property type="entry name" value="PHOSPHOHYDROLASE"/>
    <property type="match status" value="1"/>
</dbReference>
<comment type="similarity">
    <text evidence="4">Belongs to the cyclic nucleotide phosphodiesterase class-III family.</text>
</comment>
<dbReference type="OrthoDB" id="651281at2"/>
<evidence type="ECO:0000259" key="5">
    <source>
        <dbReference type="Pfam" id="PF00149"/>
    </source>
</evidence>